<dbReference type="PANTHER" id="PTHR30329">
    <property type="entry name" value="STATOR ELEMENT OF FLAGELLAR MOTOR COMPLEX"/>
    <property type="match status" value="1"/>
</dbReference>
<organism evidence="6 7">
    <name type="scientific">Burkholderia reimsis</name>
    <dbReference type="NCBI Taxonomy" id="2234132"/>
    <lineage>
        <taxon>Bacteria</taxon>
        <taxon>Pseudomonadati</taxon>
        <taxon>Pseudomonadota</taxon>
        <taxon>Betaproteobacteria</taxon>
        <taxon>Burkholderiales</taxon>
        <taxon>Burkholderiaceae</taxon>
        <taxon>Burkholderia</taxon>
    </lineage>
</organism>
<dbReference type="CDD" id="cd07185">
    <property type="entry name" value="OmpA_C-like"/>
    <property type="match status" value="1"/>
</dbReference>
<feature type="transmembrane region" description="Helical" evidence="4">
    <location>
        <begin position="366"/>
        <end position="386"/>
    </location>
</feature>
<protein>
    <submittedName>
        <fullName evidence="6">OmpA family protein</fullName>
    </submittedName>
</protein>
<comment type="caution">
    <text evidence="6">The sequence shown here is derived from an EMBL/GenBank/DDBJ whole genome shotgun (WGS) entry which is preliminary data.</text>
</comment>
<proteinExistence type="predicted"/>
<dbReference type="RefSeq" id="WP_113047674.1">
    <property type="nucleotide sequence ID" value="NZ_QMFZ01000049.1"/>
</dbReference>
<dbReference type="Pfam" id="PF00691">
    <property type="entry name" value="OmpA"/>
    <property type="match status" value="1"/>
</dbReference>
<evidence type="ECO:0000313" key="7">
    <source>
        <dbReference type="Proteomes" id="UP000252458"/>
    </source>
</evidence>
<dbReference type="PANTHER" id="PTHR30329:SF20">
    <property type="entry name" value="EXPORTED PROTEIN"/>
    <property type="match status" value="1"/>
</dbReference>
<feature type="transmembrane region" description="Helical" evidence="4">
    <location>
        <begin position="25"/>
        <end position="46"/>
    </location>
</feature>
<dbReference type="InterPro" id="IPR006665">
    <property type="entry name" value="OmpA-like"/>
</dbReference>
<evidence type="ECO:0000256" key="4">
    <source>
        <dbReference type="SAM" id="Phobius"/>
    </source>
</evidence>
<dbReference type="Gene3D" id="3.30.1330.60">
    <property type="entry name" value="OmpA-like domain"/>
    <property type="match status" value="1"/>
</dbReference>
<accession>A0A365QKH2</accession>
<dbReference type="PRINTS" id="PR01021">
    <property type="entry name" value="OMPADOMAIN"/>
</dbReference>
<gene>
    <name evidence="6" type="ORF">DPV79_36240</name>
</gene>
<feature type="domain" description="OmpA-like" evidence="5">
    <location>
        <begin position="468"/>
        <end position="586"/>
    </location>
</feature>
<evidence type="ECO:0000313" key="6">
    <source>
        <dbReference type="EMBL" id="RBB33083.1"/>
    </source>
</evidence>
<dbReference type="InterPro" id="IPR050330">
    <property type="entry name" value="Bact_OuterMem_StrucFunc"/>
</dbReference>
<dbReference type="AlphaFoldDB" id="A0A365QKH2"/>
<evidence type="ECO:0000256" key="2">
    <source>
        <dbReference type="ARBA" id="ARBA00023136"/>
    </source>
</evidence>
<evidence type="ECO:0000256" key="1">
    <source>
        <dbReference type="ARBA" id="ARBA00004442"/>
    </source>
</evidence>
<dbReference type="SUPFAM" id="SSF103088">
    <property type="entry name" value="OmpA-like"/>
    <property type="match status" value="1"/>
</dbReference>
<reference evidence="6 7" key="1">
    <citation type="submission" date="2018-06" db="EMBL/GenBank/DDBJ databases">
        <title>Draft genome sequence of Burkholderia reimsis strain BE51 isolated from a French agricultural soil.</title>
        <authorList>
            <person name="Esmaeel Q."/>
        </authorList>
    </citation>
    <scope>NUCLEOTIDE SEQUENCE [LARGE SCALE GENOMIC DNA]</scope>
    <source>
        <strain evidence="6 7">BE51</strain>
    </source>
</reference>
<keyword evidence="7" id="KW-1185">Reference proteome</keyword>
<dbReference type="Proteomes" id="UP000252458">
    <property type="component" value="Unassembled WGS sequence"/>
</dbReference>
<sequence length="593" mass="63437">MKSDLPVLSEAPVQTPDHGHEGLGYPFRAITVFAAALALAVIWLMLPVARGFAWTLTAVIGIVVLALLGWHTRRLARAREHSAQVLTALGAATSDIPVRLRTRMPLVLVTGDGLAALFNRHAEERFAHVGDGAIWLRVDRPQELPRLAVAVRQWRDGRAPDGIVLSVAPALHTGADVLTQKLRLVRQAVADAARTLGTRLPGYVAVYQRLTSGDSVHAQAIPQSGWSDTNGAPVAHWYGVSSATRLVDAGRFEPVLRAAEDEVQHVAGERAVAARAAALASIVGWTQRVVIGALTDRQQPATPWALFGAGWIDCGPESGPGNPWQRDVEMQTCVMRADAAASALPWPFPQPLIEAMPRRQWASPRMAAFAHALTILACAAAVAFWASAKNNEALLTRIGADLGRYSAITSAHDAAKRDALQALVADRDQLDRYARTGIPPRLSFGMYRGAGLMPALDDAIASYMPPPPPPAVVTLDSMSLFDSGKAQLKPGSNRAMVGAIEMIKAHPGKRILVAGYTDNAGNPDSNLRLSTARAQAVRDWLIDASGIPATQFAIQGYGDTRPIASNDTPDGRARNRRVEITLVPETVAGRSGQ</sequence>
<evidence type="ECO:0000259" key="5">
    <source>
        <dbReference type="PROSITE" id="PS51123"/>
    </source>
</evidence>
<dbReference type="InterPro" id="IPR036737">
    <property type="entry name" value="OmpA-like_sf"/>
</dbReference>
<name>A0A365QKH2_9BURK</name>
<keyword evidence="4" id="KW-1133">Transmembrane helix</keyword>
<feature type="transmembrane region" description="Helical" evidence="4">
    <location>
        <begin position="52"/>
        <end position="70"/>
    </location>
</feature>
<keyword evidence="2 3" id="KW-0472">Membrane</keyword>
<evidence type="ECO:0000256" key="3">
    <source>
        <dbReference type="PROSITE-ProRule" id="PRU00473"/>
    </source>
</evidence>
<dbReference type="EMBL" id="QMFZ01000049">
    <property type="protein sequence ID" value="RBB33083.1"/>
    <property type="molecule type" value="Genomic_DNA"/>
</dbReference>
<dbReference type="GO" id="GO:0009279">
    <property type="term" value="C:cell outer membrane"/>
    <property type="evidence" value="ECO:0007669"/>
    <property type="project" value="UniProtKB-SubCell"/>
</dbReference>
<dbReference type="PROSITE" id="PS51123">
    <property type="entry name" value="OMPA_2"/>
    <property type="match status" value="1"/>
</dbReference>
<dbReference type="InterPro" id="IPR006664">
    <property type="entry name" value="OMP_bac"/>
</dbReference>
<comment type="subcellular location">
    <subcellularLocation>
        <location evidence="1">Cell outer membrane</location>
    </subcellularLocation>
</comment>
<keyword evidence="4" id="KW-0812">Transmembrane</keyword>